<gene>
    <name evidence="9" type="ORF">HXM90_06440</name>
</gene>
<feature type="region of interest" description="Disordered" evidence="7">
    <location>
        <begin position="1"/>
        <end position="34"/>
    </location>
</feature>
<dbReference type="Proteomes" id="UP000775770">
    <property type="component" value="Unassembled WGS sequence"/>
</dbReference>
<feature type="transmembrane region" description="Helical" evidence="8">
    <location>
        <begin position="357"/>
        <end position="374"/>
    </location>
</feature>
<proteinExistence type="predicted"/>
<dbReference type="PANTHER" id="PTHR42865:SF7">
    <property type="entry name" value="PROTON_GLUTAMATE-ASPARTATE SYMPORTER"/>
    <property type="match status" value="1"/>
</dbReference>
<dbReference type="InterPro" id="IPR001991">
    <property type="entry name" value="Na-dicarboxylate_symporter"/>
</dbReference>
<feature type="transmembrane region" description="Helical" evidence="8">
    <location>
        <begin position="169"/>
        <end position="189"/>
    </location>
</feature>
<keyword evidence="6 8" id="KW-0472">Membrane</keyword>
<evidence type="ECO:0000256" key="5">
    <source>
        <dbReference type="ARBA" id="ARBA00022989"/>
    </source>
</evidence>
<dbReference type="GO" id="GO:0015293">
    <property type="term" value="F:symporter activity"/>
    <property type="evidence" value="ECO:0007669"/>
    <property type="project" value="UniProtKB-KW"/>
</dbReference>
<dbReference type="GO" id="GO:0005886">
    <property type="term" value="C:plasma membrane"/>
    <property type="evidence" value="ECO:0007669"/>
    <property type="project" value="UniProtKB-SubCell"/>
</dbReference>
<dbReference type="AlphaFoldDB" id="A0A930DND2"/>
<evidence type="ECO:0000313" key="9">
    <source>
        <dbReference type="EMBL" id="MBF1273040.1"/>
    </source>
</evidence>
<dbReference type="PRINTS" id="PR00173">
    <property type="entry name" value="EDTRNSPORT"/>
</dbReference>
<evidence type="ECO:0000256" key="8">
    <source>
        <dbReference type="SAM" id="Phobius"/>
    </source>
</evidence>
<feature type="transmembrane region" description="Helical" evidence="8">
    <location>
        <begin position="250"/>
        <end position="271"/>
    </location>
</feature>
<evidence type="ECO:0000256" key="4">
    <source>
        <dbReference type="ARBA" id="ARBA00022692"/>
    </source>
</evidence>
<evidence type="ECO:0000256" key="3">
    <source>
        <dbReference type="ARBA" id="ARBA00022475"/>
    </source>
</evidence>
<name>A0A930DND2_9FIRM</name>
<evidence type="ECO:0000256" key="6">
    <source>
        <dbReference type="ARBA" id="ARBA00023136"/>
    </source>
</evidence>
<dbReference type="RefSeq" id="WP_304071964.1">
    <property type="nucleotide sequence ID" value="NZ_JABZRA010000084.1"/>
</dbReference>
<dbReference type="PANTHER" id="PTHR42865">
    <property type="entry name" value="PROTON/GLUTAMATE-ASPARTATE SYMPORTER"/>
    <property type="match status" value="1"/>
</dbReference>
<evidence type="ECO:0000313" key="10">
    <source>
        <dbReference type="Proteomes" id="UP000775770"/>
    </source>
</evidence>
<keyword evidence="4 8" id="KW-0812">Transmembrane</keyword>
<dbReference type="Gene3D" id="1.10.3860.10">
    <property type="entry name" value="Sodium:dicarboxylate symporter"/>
    <property type="match status" value="1"/>
</dbReference>
<comment type="subcellular location">
    <subcellularLocation>
        <location evidence="1">Cell membrane</location>
        <topology evidence="1">Multi-pass membrane protein</topology>
    </subcellularLocation>
</comment>
<feature type="transmembrane region" description="Helical" evidence="8">
    <location>
        <begin position="209"/>
        <end position="230"/>
    </location>
</feature>
<keyword evidence="2" id="KW-0813">Transport</keyword>
<reference evidence="9" key="1">
    <citation type="submission" date="2020-04" db="EMBL/GenBank/DDBJ databases">
        <title>Deep metagenomics examines the oral microbiome during advanced dental caries in children, revealing novel taxa and co-occurrences with host molecules.</title>
        <authorList>
            <person name="Baker J.L."/>
            <person name="Morton J.T."/>
            <person name="Dinis M."/>
            <person name="Alvarez R."/>
            <person name="Tran N.C."/>
            <person name="Knight R."/>
            <person name="Edlund A."/>
        </authorList>
    </citation>
    <scope>NUCLEOTIDE SEQUENCE</scope>
    <source>
        <strain evidence="9">JCVI_38_bin.19</strain>
    </source>
</reference>
<feature type="transmembrane region" description="Helical" evidence="8">
    <location>
        <begin position="44"/>
        <end position="61"/>
    </location>
</feature>
<evidence type="ECO:0000256" key="1">
    <source>
        <dbReference type="ARBA" id="ARBA00004651"/>
    </source>
</evidence>
<evidence type="ECO:0000256" key="7">
    <source>
        <dbReference type="SAM" id="MobiDB-lite"/>
    </source>
</evidence>
<comment type="caution">
    <text evidence="9">The sequence shown here is derived from an EMBL/GenBank/DDBJ whole genome shotgun (WGS) entry which is preliminary data.</text>
</comment>
<sequence length="449" mass="48504">MGENKEIVEESGMMSQNSADVEREGGSKQNPQNKGGLGAYKEPLLLLLCVTIGAVLGLVFREKVAFLKPVGQIFLNLLFTLLVPLIFFSISASIANVSDTNKVGKLLFYLILIFVGTAAIAAILMFTVVHFVGLDTNLNLVSEAVEEIKKTDMATQIVDMFTVSDFPLVISRAHILPLIIFSIFTGMAVSLMGKEGEYVANFLGQWSKVFYKMVSLLMKLAPIGIGAYFADLTGTYGMDLIKTYGRALLTFYPTVIVYFFLFLGFYAFLAAGPWGVKNFFRVIFLPALTALGTRSSAAAIPLQLESCDELGVPREISSVVIPTGATCHMDGACLATVYEILLVSALFGHSFHGIGDYLYAIVVSVVASVAVSSVPGGGAAMETMILAAFGFPLQALPMMLMLTQLFDAGCTLLNSCGDTVASMLISRIMLGKDWYIKKEKGEKLYAENA</sequence>
<evidence type="ECO:0000256" key="2">
    <source>
        <dbReference type="ARBA" id="ARBA00022448"/>
    </source>
</evidence>
<dbReference type="Pfam" id="PF00375">
    <property type="entry name" value="SDF"/>
    <property type="match status" value="1"/>
</dbReference>
<feature type="transmembrane region" description="Helical" evidence="8">
    <location>
        <begin position="106"/>
        <end position="132"/>
    </location>
</feature>
<keyword evidence="5 8" id="KW-1133">Transmembrane helix</keyword>
<keyword evidence="3" id="KW-1003">Cell membrane</keyword>
<dbReference type="GO" id="GO:0006835">
    <property type="term" value="P:dicarboxylic acid transport"/>
    <property type="evidence" value="ECO:0007669"/>
    <property type="project" value="TreeGrafter"/>
</dbReference>
<protein>
    <submittedName>
        <fullName evidence="9">Dicarboxylate/amino acid:cation symporter</fullName>
    </submittedName>
</protein>
<feature type="transmembrane region" description="Helical" evidence="8">
    <location>
        <begin position="73"/>
        <end position="94"/>
    </location>
</feature>
<feature type="transmembrane region" description="Helical" evidence="8">
    <location>
        <begin position="386"/>
        <end position="406"/>
    </location>
</feature>
<dbReference type="InterPro" id="IPR036458">
    <property type="entry name" value="Na:dicarbo_symporter_sf"/>
</dbReference>
<dbReference type="EMBL" id="JABZRA010000084">
    <property type="protein sequence ID" value="MBF1273040.1"/>
    <property type="molecule type" value="Genomic_DNA"/>
</dbReference>
<accession>A0A930DND2</accession>
<dbReference type="SUPFAM" id="SSF118215">
    <property type="entry name" value="Proton glutamate symport protein"/>
    <property type="match status" value="1"/>
</dbReference>
<organism evidence="9 10">
    <name type="scientific">Oribacterium sinus</name>
    <dbReference type="NCBI Taxonomy" id="237576"/>
    <lineage>
        <taxon>Bacteria</taxon>
        <taxon>Bacillati</taxon>
        <taxon>Bacillota</taxon>
        <taxon>Clostridia</taxon>
        <taxon>Lachnospirales</taxon>
        <taxon>Lachnospiraceae</taxon>
        <taxon>Oribacterium</taxon>
    </lineage>
</organism>